<organism evidence="1 2">
    <name type="scientific">Telmatocola sphagniphila</name>
    <dbReference type="NCBI Taxonomy" id="1123043"/>
    <lineage>
        <taxon>Bacteria</taxon>
        <taxon>Pseudomonadati</taxon>
        <taxon>Planctomycetota</taxon>
        <taxon>Planctomycetia</taxon>
        <taxon>Gemmatales</taxon>
        <taxon>Gemmataceae</taxon>
    </lineage>
</organism>
<name>A0A8E6B4P0_9BACT</name>
<proteinExistence type="predicted"/>
<dbReference type="Proteomes" id="UP000676194">
    <property type="component" value="Chromosome"/>
</dbReference>
<protein>
    <submittedName>
        <fullName evidence="1">DUF4276 family protein</fullName>
    </submittedName>
</protein>
<dbReference type="RefSeq" id="WP_213494937.1">
    <property type="nucleotide sequence ID" value="NZ_CP074694.1"/>
</dbReference>
<evidence type="ECO:0000313" key="2">
    <source>
        <dbReference type="Proteomes" id="UP000676194"/>
    </source>
</evidence>
<sequence>MPALVGNRQTNLPEEYRHALFVDSNAFRVGGLENLAANNGEKFLRYLKTAAKQTDLGAILLVLDGDHKKFEKAPFCQVTVARLLAERAKQAAAGEKFSFAVVFLLQEYESFLIASAAQFSLLKLGIELPPNAEDAPRDAKKWLRENLNGGYSEASQQVELTRQISDWSAAQRMRSFQRFENALLELSRAVAGNYHIVSPILPVNASS</sequence>
<reference evidence="1" key="1">
    <citation type="submission" date="2021-05" db="EMBL/GenBank/DDBJ databases">
        <title>Complete genome sequence of the cellulolytic planctomycete Telmatocola sphagniphila SP2T and characterization of the first cellulase from planctomycetes.</title>
        <authorList>
            <person name="Rakitin A.L."/>
            <person name="Beletsky A.V."/>
            <person name="Naumoff D.G."/>
            <person name="Kulichevskaya I.S."/>
            <person name="Mardanov A.V."/>
            <person name="Ravin N.V."/>
            <person name="Dedysh S.N."/>
        </authorList>
    </citation>
    <scope>NUCLEOTIDE SEQUENCE</scope>
    <source>
        <strain evidence="1">SP2T</strain>
    </source>
</reference>
<dbReference type="KEGG" id="tsph:KIH39_19720"/>
<accession>A0A8E6B4P0</accession>
<evidence type="ECO:0000313" key="1">
    <source>
        <dbReference type="EMBL" id="QVL31056.1"/>
    </source>
</evidence>
<keyword evidence="2" id="KW-1185">Reference proteome</keyword>
<dbReference type="AlphaFoldDB" id="A0A8E6B4P0"/>
<gene>
    <name evidence="1" type="ORF">KIH39_19720</name>
</gene>
<dbReference type="EMBL" id="CP074694">
    <property type="protein sequence ID" value="QVL31056.1"/>
    <property type="molecule type" value="Genomic_DNA"/>
</dbReference>